<reference evidence="1 2" key="1">
    <citation type="submission" date="2020-09" db="EMBL/GenBank/DDBJ databases">
        <title>Genome seq and assembly of Chryseobacterium sp.</title>
        <authorList>
            <person name="Chhetri G."/>
        </authorList>
    </citation>
    <scope>NUCLEOTIDE SEQUENCE [LARGE SCALE GENOMIC DNA]</scope>
    <source>
        <strain evidence="1 2">GCR10</strain>
    </source>
</reference>
<keyword evidence="2" id="KW-1185">Reference proteome</keyword>
<proteinExistence type="predicted"/>
<protein>
    <recommendedName>
        <fullName evidence="3">WG repeat-containing protein</fullName>
    </recommendedName>
</protein>
<evidence type="ECO:0000313" key="1">
    <source>
        <dbReference type="EMBL" id="MBD8084591.1"/>
    </source>
</evidence>
<dbReference type="RefSeq" id="WP_191738483.1">
    <property type="nucleotide sequence ID" value="NZ_JACYFS010000012.1"/>
</dbReference>
<comment type="caution">
    <text evidence="1">The sequence shown here is derived from an EMBL/GenBank/DDBJ whole genome shotgun (WGS) entry which is preliminary data.</text>
</comment>
<evidence type="ECO:0008006" key="3">
    <source>
        <dbReference type="Google" id="ProtNLM"/>
    </source>
</evidence>
<accession>A0ABR8ZGZ9</accession>
<organism evidence="1 2">
    <name type="scientific">Chryseobacterium caseinilyticum</name>
    <dbReference type="NCBI Taxonomy" id="2771428"/>
    <lineage>
        <taxon>Bacteria</taxon>
        <taxon>Pseudomonadati</taxon>
        <taxon>Bacteroidota</taxon>
        <taxon>Flavobacteriia</taxon>
        <taxon>Flavobacteriales</taxon>
        <taxon>Weeksellaceae</taxon>
        <taxon>Chryseobacterium group</taxon>
        <taxon>Chryseobacterium</taxon>
    </lineage>
</organism>
<sequence length="124" mass="14190">MKIGVINGNGKIIIPFTYNKILLSSKRPNVIGLKNISNWEYYNLSDKLTLILKSKFECMNIGEIANKNGFGIYKINNKYNVLFKDGSSLNKNYDWISDNGTIGIDDNKVFIFGSDKTPFLYYEK</sequence>
<gene>
    <name evidence="1" type="ORF">IC610_19460</name>
</gene>
<dbReference type="EMBL" id="JACYFS010000012">
    <property type="protein sequence ID" value="MBD8084591.1"/>
    <property type="molecule type" value="Genomic_DNA"/>
</dbReference>
<dbReference type="Proteomes" id="UP000637299">
    <property type="component" value="Unassembled WGS sequence"/>
</dbReference>
<name>A0ABR8ZGZ9_9FLAO</name>
<evidence type="ECO:0000313" key="2">
    <source>
        <dbReference type="Proteomes" id="UP000637299"/>
    </source>
</evidence>